<feature type="compositionally biased region" description="Basic and acidic residues" evidence="1">
    <location>
        <begin position="117"/>
        <end position="139"/>
    </location>
</feature>
<feature type="region of interest" description="Disordered" evidence="1">
    <location>
        <begin position="105"/>
        <end position="146"/>
    </location>
</feature>
<keyword evidence="3" id="KW-1185">Reference proteome</keyword>
<accession>A0ABN9U9N8</accession>
<evidence type="ECO:0000313" key="3">
    <source>
        <dbReference type="Proteomes" id="UP001189429"/>
    </source>
</evidence>
<organism evidence="2 3">
    <name type="scientific">Prorocentrum cordatum</name>
    <dbReference type="NCBI Taxonomy" id="2364126"/>
    <lineage>
        <taxon>Eukaryota</taxon>
        <taxon>Sar</taxon>
        <taxon>Alveolata</taxon>
        <taxon>Dinophyceae</taxon>
        <taxon>Prorocentrales</taxon>
        <taxon>Prorocentraceae</taxon>
        <taxon>Prorocentrum</taxon>
    </lineage>
</organism>
<gene>
    <name evidence="2" type="ORF">PCOR1329_LOCUS45562</name>
</gene>
<evidence type="ECO:0000256" key="1">
    <source>
        <dbReference type="SAM" id="MobiDB-lite"/>
    </source>
</evidence>
<name>A0ABN9U9N8_9DINO</name>
<sequence length="182" mass="18482">MSFALEEGGGLPPGRRVRKRRRKMTDEERNAINWESAVVPSAEKGLTAAGLQLESMGLQAGGPYKLVNPRNQDDGTCPSCPLATPCILGGGVGADAVAAAGGAREGGLLRQPPDGAGVRDEREVPARVRRDGGGGHEKPSSPISDIARGARLQVSGAGAPAAVPGAAAPPAGRLVLELVQAK</sequence>
<dbReference type="EMBL" id="CAUYUJ010015481">
    <property type="protein sequence ID" value="CAK0854461.1"/>
    <property type="molecule type" value="Genomic_DNA"/>
</dbReference>
<protein>
    <submittedName>
        <fullName evidence="2">Uncharacterized protein</fullName>
    </submittedName>
</protein>
<proteinExistence type="predicted"/>
<reference evidence="2" key="1">
    <citation type="submission" date="2023-10" db="EMBL/GenBank/DDBJ databases">
        <authorList>
            <person name="Chen Y."/>
            <person name="Shah S."/>
            <person name="Dougan E. K."/>
            <person name="Thang M."/>
            <person name="Chan C."/>
        </authorList>
    </citation>
    <scope>NUCLEOTIDE SEQUENCE [LARGE SCALE GENOMIC DNA]</scope>
</reference>
<feature type="region of interest" description="Disordered" evidence="1">
    <location>
        <begin position="1"/>
        <end position="28"/>
    </location>
</feature>
<evidence type="ECO:0000313" key="2">
    <source>
        <dbReference type="EMBL" id="CAK0854461.1"/>
    </source>
</evidence>
<comment type="caution">
    <text evidence="2">The sequence shown here is derived from an EMBL/GenBank/DDBJ whole genome shotgun (WGS) entry which is preliminary data.</text>
</comment>
<dbReference type="Proteomes" id="UP001189429">
    <property type="component" value="Unassembled WGS sequence"/>
</dbReference>